<dbReference type="KEGG" id="coy:HF329_27710"/>
<dbReference type="EMBL" id="CP051204">
    <property type="protein sequence ID" value="QJB41396.1"/>
    <property type="molecule type" value="Genomic_DNA"/>
</dbReference>
<reference evidence="4" key="1">
    <citation type="submission" date="2020-04" db="EMBL/GenBank/DDBJ databases">
        <authorList>
            <person name="Kittiwongwattana C."/>
        </authorList>
    </citation>
    <scope>NUCLEOTIDE SEQUENCE [LARGE SCALE GENOMIC DNA]</scope>
    <source>
        <strain evidence="3 5">1303</strain>
        <strain evidence="4">1310</strain>
    </source>
</reference>
<organism evidence="2 4">
    <name type="scientific">Chitinophaga oryzae</name>
    <dbReference type="NCBI Taxonomy" id="2725414"/>
    <lineage>
        <taxon>Bacteria</taxon>
        <taxon>Pseudomonadati</taxon>
        <taxon>Bacteroidota</taxon>
        <taxon>Chitinophagia</taxon>
        <taxon>Chitinophagales</taxon>
        <taxon>Chitinophagaceae</taxon>
        <taxon>Chitinophaga</taxon>
    </lineage>
</organism>
<evidence type="ECO:0000313" key="3">
    <source>
        <dbReference type="EMBL" id="QJB41396.1"/>
    </source>
</evidence>
<dbReference type="InterPro" id="IPR005094">
    <property type="entry name" value="Endonuclease_MobA/VirD2"/>
</dbReference>
<sequence>MVAKIVCGKSVRKALYYNEQKVTSGDAVLLHSGGFLQDPSNLSFRQRLQRFTDLTRLNERTKTNAVHISLNFSPADMLDADRLRSITDEYLRLIGWGEQPFLMYQHMDAGHPHVHIVTTNINRYGERIETHNIGRIQSERARKQIEESFGLVKAEDQKKETYTALQPINIDHVSYGKQPTKAAISRVVREVVGTYKFTSFREFNALLSQFNVYADRGKEDSLMYLNGGLQYRLLDRDGNIAGVPIKASSIFTSPTLANLERLYAAHKTERKPYGERIKHMVSRVLSTANTMDSLQQQLREKGIRLLLYRNAEGNVYGMSVIDNATRCIFKASDLGKDFSAAKVMEKLERFGSTDINTATNQPPQYTHEQAPAQFPAQALPVFLSLWEVLTSDEHMESSPGTLRKKRKIHGLQ</sequence>
<dbReference type="Pfam" id="PF03432">
    <property type="entry name" value="Relaxase"/>
    <property type="match status" value="1"/>
</dbReference>
<dbReference type="RefSeq" id="WP_168809392.1">
    <property type="nucleotide sequence ID" value="NZ_CP051204.2"/>
</dbReference>
<dbReference type="Proteomes" id="UP000503144">
    <property type="component" value="Chromosome"/>
</dbReference>
<evidence type="ECO:0000313" key="5">
    <source>
        <dbReference type="Proteomes" id="UP000503144"/>
    </source>
</evidence>
<evidence type="ECO:0000259" key="1">
    <source>
        <dbReference type="Pfam" id="PF03432"/>
    </source>
</evidence>
<dbReference type="Proteomes" id="UP000502421">
    <property type="component" value="Chromosome"/>
</dbReference>
<gene>
    <name evidence="3" type="ORF">HF324_27570</name>
    <name evidence="2" type="ORF">HF329_27710</name>
</gene>
<feature type="domain" description="MobA/VirD2-like nuclease" evidence="1">
    <location>
        <begin position="42"/>
        <end position="151"/>
    </location>
</feature>
<proteinExistence type="predicted"/>
<dbReference type="AlphaFoldDB" id="A0AAE6ZN91"/>
<evidence type="ECO:0000313" key="4">
    <source>
        <dbReference type="Proteomes" id="UP000502421"/>
    </source>
</evidence>
<keyword evidence="5" id="KW-1185">Reference proteome</keyword>
<name>A0AAE6ZN91_9BACT</name>
<protein>
    <submittedName>
        <fullName evidence="2">Relaxase/mobilization nuclease domain-containing protein</fullName>
    </submittedName>
</protein>
<reference evidence="2" key="2">
    <citation type="submission" date="2020-09" db="EMBL/GenBank/DDBJ databases">
        <authorList>
            <person name="Kittiwongwattana C."/>
        </authorList>
    </citation>
    <scope>NUCLEOTIDE SEQUENCE</scope>
    <source>
        <strain evidence="5">1303</strain>
        <strain evidence="2">1310</strain>
    </source>
</reference>
<accession>A0AAE6ZN91</accession>
<dbReference type="EMBL" id="CP051205">
    <property type="protein sequence ID" value="QJB34885.1"/>
    <property type="molecule type" value="Genomic_DNA"/>
</dbReference>
<evidence type="ECO:0000313" key="2">
    <source>
        <dbReference type="EMBL" id="QJB34885.1"/>
    </source>
</evidence>